<dbReference type="SUPFAM" id="SSF52743">
    <property type="entry name" value="Subtilisin-like"/>
    <property type="match status" value="2"/>
</dbReference>
<dbReference type="CDD" id="cd02120">
    <property type="entry name" value="PA_subtilisin_like"/>
    <property type="match status" value="1"/>
</dbReference>
<keyword evidence="5" id="KW-0732">Signal</keyword>
<keyword evidence="7 9" id="KW-0720">Serine protease</keyword>
<feature type="active site" description="Charge relay system" evidence="9">
    <location>
        <position position="125"/>
    </location>
</feature>
<dbReference type="GO" id="GO:0005576">
    <property type="term" value="C:extracellular region"/>
    <property type="evidence" value="ECO:0007669"/>
    <property type="project" value="UniProtKB-SubCell"/>
</dbReference>
<organism evidence="13 14">
    <name type="scientific">Hevea brasiliensis</name>
    <name type="common">Para rubber tree</name>
    <name type="synonym">Siphonia brasiliensis</name>
    <dbReference type="NCBI Taxonomy" id="3981"/>
    <lineage>
        <taxon>Eukaryota</taxon>
        <taxon>Viridiplantae</taxon>
        <taxon>Streptophyta</taxon>
        <taxon>Embryophyta</taxon>
        <taxon>Tracheophyta</taxon>
        <taxon>Spermatophyta</taxon>
        <taxon>Magnoliopsida</taxon>
        <taxon>eudicotyledons</taxon>
        <taxon>Gunneridae</taxon>
        <taxon>Pentapetalae</taxon>
        <taxon>rosids</taxon>
        <taxon>fabids</taxon>
        <taxon>Malpighiales</taxon>
        <taxon>Euphorbiaceae</taxon>
        <taxon>Crotonoideae</taxon>
        <taxon>Micrandreae</taxon>
        <taxon>Hevea</taxon>
    </lineage>
</organism>
<accession>A0A6A6N0P5</accession>
<evidence type="ECO:0000256" key="6">
    <source>
        <dbReference type="ARBA" id="ARBA00022801"/>
    </source>
</evidence>
<reference evidence="13 14" key="1">
    <citation type="journal article" date="2020" name="Mol. Plant">
        <title>The Chromosome-Based Rubber Tree Genome Provides New Insights into Spurge Genome Evolution and Rubber Biosynthesis.</title>
        <authorList>
            <person name="Liu J."/>
            <person name="Shi C."/>
            <person name="Shi C.C."/>
            <person name="Li W."/>
            <person name="Zhang Q.J."/>
            <person name="Zhang Y."/>
            <person name="Li K."/>
            <person name="Lu H.F."/>
            <person name="Shi C."/>
            <person name="Zhu S.T."/>
            <person name="Xiao Z.Y."/>
            <person name="Nan H."/>
            <person name="Yue Y."/>
            <person name="Zhu X.G."/>
            <person name="Wu Y."/>
            <person name="Hong X.N."/>
            <person name="Fan G.Y."/>
            <person name="Tong Y."/>
            <person name="Zhang D."/>
            <person name="Mao C.L."/>
            <person name="Liu Y.L."/>
            <person name="Hao S.J."/>
            <person name="Liu W.Q."/>
            <person name="Lv M.Q."/>
            <person name="Zhang H.B."/>
            <person name="Liu Y."/>
            <person name="Hu-Tang G.R."/>
            <person name="Wang J.P."/>
            <person name="Wang J.H."/>
            <person name="Sun Y.H."/>
            <person name="Ni S.B."/>
            <person name="Chen W.B."/>
            <person name="Zhang X.C."/>
            <person name="Jiao Y.N."/>
            <person name="Eichler E.E."/>
            <person name="Li G.H."/>
            <person name="Liu X."/>
            <person name="Gao L.Z."/>
        </authorList>
    </citation>
    <scope>NUCLEOTIDE SEQUENCE [LARGE SCALE GENOMIC DNA]</scope>
    <source>
        <strain evidence="14">cv. GT1</strain>
        <tissue evidence="13">Leaf</tissue>
    </source>
</reference>
<dbReference type="InterPro" id="IPR010259">
    <property type="entry name" value="S8pro/Inhibitor_I9"/>
</dbReference>
<dbReference type="EMBL" id="JAAGAX010000003">
    <property type="protein sequence ID" value="KAF2318977.1"/>
    <property type="molecule type" value="Genomic_DNA"/>
</dbReference>
<evidence type="ECO:0000313" key="13">
    <source>
        <dbReference type="EMBL" id="KAF2318977.1"/>
    </source>
</evidence>
<gene>
    <name evidence="13" type="ORF">GH714_012094</name>
</gene>
<evidence type="ECO:0000313" key="14">
    <source>
        <dbReference type="Proteomes" id="UP000467840"/>
    </source>
</evidence>
<dbReference type="InterPro" id="IPR000209">
    <property type="entry name" value="Peptidase_S8/S53_dom"/>
</dbReference>
<feature type="domain" description="Inhibitor I9" evidence="11">
    <location>
        <begin position="19"/>
        <end position="96"/>
    </location>
</feature>
<evidence type="ECO:0000259" key="10">
    <source>
        <dbReference type="Pfam" id="PF00082"/>
    </source>
</evidence>
<evidence type="ECO:0000256" key="9">
    <source>
        <dbReference type="PROSITE-ProRule" id="PRU01240"/>
    </source>
</evidence>
<dbReference type="Pfam" id="PF05922">
    <property type="entry name" value="Inhibitor_I9"/>
    <property type="match status" value="1"/>
</dbReference>
<dbReference type="PANTHER" id="PTHR10795">
    <property type="entry name" value="PROPROTEIN CONVERTASE SUBTILISIN/KEXIN"/>
    <property type="match status" value="1"/>
</dbReference>
<feature type="domain" description="Peptidase S8/S53" evidence="10">
    <location>
        <begin position="117"/>
        <end position="529"/>
    </location>
</feature>
<comment type="caution">
    <text evidence="13">The sequence shown here is derived from an EMBL/GenBank/DDBJ whole genome shotgun (WGS) entry which is preliminary data.</text>
</comment>
<dbReference type="PRINTS" id="PR00723">
    <property type="entry name" value="SUBTILISIN"/>
</dbReference>
<feature type="active site" description="Charge relay system" evidence="8 9">
    <location>
        <position position="1011"/>
    </location>
</feature>
<dbReference type="CDD" id="cd04852">
    <property type="entry name" value="Peptidases_S8_3"/>
    <property type="match status" value="2"/>
</dbReference>
<evidence type="ECO:0000256" key="2">
    <source>
        <dbReference type="ARBA" id="ARBA00011073"/>
    </source>
</evidence>
<dbReference type="GO" id="GO:0004252">
    <property type="term" value="F:serine-type endopeptidase activity"/>
    <property type="evidence" value="ECO:0007669"/>
    <property type="project" value="UniProtKB-UniRule"/>
</dbReference>
<dbReference type="Gene3D" id="3.50.30.30">
    <property type="match status" value="1"/>
</dbReference>
<keyword evidence="4 9" id="KW-0645">Protease</keyword>
<dbReference type="Gene3D" id="2.60.40.2310">
    <property type="match status" value="1"/>
</dbReference>
<dbReference type="Pfam" id="PF17766">
    <property type="entry name" value="fn3_6"/>
    <property type="match status" value="1"/>
</dbReference>
<dbReference type="GO" id="GO:0006508">
    <property type="term" value="P:proteolysis"/>
    <property type="evidence" value="ECO:0007669"/>
    <property type="project" value="UniProtKB-KW"/>
</dbReference>
<dbReference type="InterPro" id="IPR015500">
    <property type="entry name" value="Peptidase_S8_subtilisin-rel"/>
</dbReference>
<dbReference type="Gene3D" id="3.40.50.200">
    <property type="entry name" value="Peptidase S8/S53 domain"/>
    <property type="match status" value="3"/>
</dbReference>
<keyword evidence="14" id="KW-1185">Reference proteome</keyword>
<sequence>MILCSDFVVRIIIIIDKKSYIVYMGHRPDKDQVSISSRHLNMLQEATGRNFSPESLVSFKRTFHGFVAKLSEDEVQKIAGKEGVVSVFPNEKKKLHTTRSWDFMGFSQQVKRTNLERDIIVGMIDTGIWPESQSFNDEGFGPPPTKWKGSCHVSSNFSCNNKIIGAKFYRSDGLFGPNELKSPRDSQGHGTHTASTAAGELVNMASLYGLGIGTARGGVPSARIAVYKVCWSDGCSDADILAAFDDAIADGVDIISISLGGSTPLDYFNDSIAIGAFHAMKHGILTSSSAGNDGPDLATIRNFSPWSLSVAASTIDRKFITKVRLGNNRTYEGISINTFDTNNAMFPIIYGGDAPNITGNFTAGIVMQEKGPKDFAFSFPLPASYLGHEEGTGILSYVNSTRHAAATIYKSNEVNDSLAPYVVSFSSRGPNPITLDVLKPDISAPGVDILASWSLISSVSEIQGDNRRVPYNIISGTSMACPHATGAAAYVKSYHPTWSPAAIKSALMTTAFAMNSEINPEAEFAYGAGHINPVKAIDPGLIYDAEPLDYSYIEYMGQRQNKDQVSISSLHLSMLQKPVEGMEGVVSVFPNEMKKLHTTRSWDFMGFSQQAKRTNLESDIIVGMIDTGIWPESQSFNDEGFGPPPAKWKGSCHVSSNFSCNNKIIGATFYRSNGLFGAKDLKSPRDSQGHGTHTASTAAGGVVNMASLYGLGIGTARGGVPSARIAVYKVCWSDGCWDADILAAFDDAIADGVDIISVSLGGSTPLNYFKDLTAIGAFHAMKHRILTLNSAGNYGPVLRTITNFSPWSLSVAASTIDRKFISKVRLGNNRTYEGISINTFDLNNTMLPIIYRENAPNTKGNFTGSRPRLLDSSLVKGKIVYDELDSGVSAFLAGAAGIVTQYHGAKDVAESFPLPASCLGHDEGSSILSYINSTGIASATIYKSNQAKNSLAPYVVAFSSRGPNPITRDILKPDISAPGVDILASWSLLRSVTEIPEDNRRVPYNIISGTSMACPHATGAAAYVKSYHPTWSPAALKSALMTTSFPMNSKINSEAEFAYGAGHINPAKAINPGLIYDAEPIDYIKFLCGQGHNSSLLQMVTGDNSSCSTNGTVWDLNYPSFALSISPSEFISRVYNRIVTNIGSPTSTYKATMTSHMDLKSK</sequence>
<dbReference type="InterPro" id="IPR023828">
    <property type="entry name" value="Peptidase_S8_Ser-AS"/>
</dbReference>
<dbReference type="PROSITE" id="PS00138">
    <property type="entry name" value="SUBTILASE_SER"/>
    <property type="match status" value="2"/>
</dbReference>
<feature type="active site" description="Charge relay system" evidence="8 9">
    <location>
        <position position="626"/>
    </location>
</feature>
<evidence type="ECO:0000259" key="12">
    <source>
        <dbReference type="Pfam" id="PF17766"/>
    </source>
</evidence>
<feature type="domain" description="Subtilisin-like protease fibronectin type-III" evidence="12">
    <location>
        <begin position="1115"/>
        <end position="1156"/>
    </location>
</feature>
<name>A0A6A6N0P5_HEVBR</name>
<evidence type="ECO:0000256" key="4">
    <source>
        <dbReference type="ARBA" id="ARBA00022670"/>
    </source>
</evidence>
<dbReference type="GO" id="GO:0009609">
    <property type="term" value="P:response to symbiotic bacterium"/>
    <property type="evidence" value="ECO:0007669"/>
    <property type="project" value="UniProtKB-ARBA"/>
</dbReference>
<dbReference type="InterPro" id="IPR045051">
    <property type="entry name" value="SBT"/>
</dbReference>
<comment type="subcellular location">
    <subcellularLocation>
        <location evidence="1">Secreted</location>
    </subcellularLocation>
</comment>
<keyword evidence="3" id="KW-0964">Secreted</keyword>
<dbReference type="PROSITE" id="PS51892">
    <property type="entry name" value="SUBTILASE"/>
    <property type="match status" value="2"/>
</dbReference>
<evidence type="ECO:0000256" key="8">
    <source>
        <dbReference type="PIRSR" id="PIRSR615500-1"/>
    </source>
</evidence>
<dbReference type="AlphaFoldDB" id="A0A6A6N0P5"/>
<feature type="active site" description="Charge relay system" evidence="9">
    <location>
        <position position="189"/>
    </location>
</feature>
<feature type="active site" description="Charge relay system" evidence="9">
    <location>
        <position position="478"/>
    </location>
</feature>
<dbReference type="FunFam" id="3.40.50.200:FF:000006">
    <property type="entry name" value="Subtilisin-like protease SBT1.5"/>
    <property type="match status" value="2"/>
</dbReference>
<dbReference type="Pfam" id="PF00082">
    <property type="entry name" value="Peptidase_S8"/>
    <property type="match status" value="2"/>
</dbReference>
<dbReference type="Proteomes" id="UP000467840">
    <property type="component" value="Chromosome 10"/>
</dbReference>
<evidence type="ECO:0000256" key="1">
    <source>
        <dbReference type="ARBA" id="ARBA00004613"/>
    </source>
</evidence>
<dbReference type="InterPro" id="IPR041469">
    <property type="entry name" value="Subtilisin-like_FN3"/>
</dbReference>
<feature type="domain" description="Peptidase S8/S53" evidence="10">
    <location>
        <begin position="618"/>
        <end position="1062"/>
    </location>
</feature>
<feature type="active site" description="Charge relay system" evidence="8 9">
    <location>
        <position position="690"/>
    </location>
</feature>
<proteinExistence type="inferred from homology"/>
<evidence type="ECO:0000259" key="11">
    <source>
        <dbReference type="Pfam" id="PF05922"/>
    </source>
</evidence>
<keyword evidence="6 9" id="KW-0378">Hydrolase</keyword>
<dbReference type="Gene3D" id="3.30.70.80">
    <property type="entry name" value="Peptidase S8 propeptide/proteinase inhibitor I9"/>
    <property type="match status" value="1"/>
</dbReference>
<evidence type="ECO:0000256" key="7">
    <source>
        <dbReference type="ARBA" id="ARBA00022825"/>
    </source>
</evidence>
<evidence type="ECO:0008006" key="15">
    <source>
        <dbReference type="Google" id="ProtNLM"/>
    </source>
</evidence>
<comment type="similarity">
    <text evidence="2 9">Belongs to the peptidase S8 family.</text>
</comment>
<evidence type="ECO:0000256" key="5">
    <source>
        <dbReference type="ARBA" id="ARBA00022729"/>
    </source>
</evidence>
<dbReference type="InterPro" id="IPR037045">
    <property type="entry name" value="S8pro/Inhibitor_I9_sf"/>
</dbReference>
<dbReference type="InterPro" id="IPR036852">
    <property type="entry name" value="Peptidase_S8/S53_dom_sf"/>
</dbReference>
<protein>
    <recommendedName>
        <fullName evidence="15">Inhibitor I9 domain-containing protein</fullName>
    </recommendedName>
</protein>
<evidence type="ECO:0000256" key="3">
    <source>
        <dbReference type="ARBA" id="ARBA00022525"/>
    </source>
</evidence>
<dbReference type="InterPro" id="IPR034197">
    <property type="entry name" value="Peptidases_S8_3"/>
</dbReference>